<feature type="binding site" evidence="1">
    <location>
        <position position="49"/>
    </location>
    <ligand>
        <name>substrate</name>
    </ligand>
</feature>
<dbReference type="GO" id="GO:0035999">
    <property type="term" value="P:tetrahydrofolate interconversion"/>
    <property type="evidence" value="ECO:0007669"/>
    <property type="project" value="TreeGrafter"/>
</dbReference>
<dbReference type="EC" id="6.3.3.2" evidence="2"/>
<dbReference type="SUPFAM" id="SSF100950">
    <property type="entry name" value="NagB/RpiA/CoA transferase-like"/>
    <property type="match status" value="1"/>
</dbReference>
<name>A0A937M2K0_9GAMM</name>
<comment type="cofactor">
    <cofactor evidence="2">
        <name>Mg(2+)</name>
        <dbReference type="ChEBI" id="CHEBI:18420"/>
    </cofactor>
</comment>
<dbReference type="GO" id="GO:0030272">
    <property type="term" value="F:5-formyltetrahydrofolate cyclo-ligase activity"/>
    <property type="evidence" value="ECO:0007669"/>
    <property type="project" value="UniProtKB-EC"/>
</dbReference>
<accession>A0A937M2K0</accession>
<keyword evidence="2" id="KW-0479">Metal-binding</keyword>
<dbReference type="AlphaFoldDB" id="A0A937M2K0"/>
<comment type="caution">
    <text evidence="3">The sequence shown here is derived from an EMBL/GenBank/DDBJ whole genome shotgun (WGS) entry which is preliminary data.</text>
</comment>
<dbReference type="Pfam" id="PF01812">
    <property type="entry name" value="5-FTHF_cyc-lig"/>
    <property type="match status" value="1"/>
</dbReference>
<dbReference type="InterPro" id="IPR024185">
    <property type="entry name" value="FTHF_cligase-like_sf"/>
</dbReference>
<dbReference type="GO" id="GO:0009396">
    <property type="term" value="P:folic acid-containing compound biosynthetic process"/>
    <property type="evidence" value="ECO:0007669"/>
    <property type="project" value="TreeGrafter"/>
</dbReference>
<protein>
    <recommendedName>
        <fullName evidence="2">5-formyltetrahydrofolate cyclo-ligase</fullName>
        <ecNumber evidence="2">6.3.3.2</ecNumber>
    </recommendedName>
</protein>
<dbReference type="InterPro" id="IPR002698">
    <property type="entry name" value="FTHF_cligase"/>
</dbReference>
<organism evidence="3 4">
    <name type="scientific">SAR86 cluster bacterium</name>
    <dbReference type="NCBI Taxonomy" id="2030880"/>
    <lineage>
        <taxon>Bacteria</taxon>
        <taxon>Pseudomonadati</taxon>
        <taxon>Pseudomonadota</taxon>
        <taxon>Gammaproteobacteria</taxon>
        <taxon>SAR86 cluster</taxon>
    </lineage>
</organism>
<keyword evidence="1 2" id="KW-0547">Nucleotide-binding</keyword>
<evidence type="ECO:0000313" key="3">
    <source>
        <dbReference type="EMBL" id="MBL6903483.1"/>
    </source>
</evidence>
<feature type="binding site" evidence="1">
    <location>
        <begin position="3"/>
        <end position="7"/>
    </location>
    <ligand>
        <name>ATP</name>
        <dbReference type="ChEBI" id="CHEBI:30616"/>
    </ligand>
</feature>
<feature type="binding site" evidence="1">
    <location>
        <position position="54"/>
    </location>
    <ligand>
        <name>substrate</name>
    </ligand>
</feature>
<dbReference type="InterPro" id="IPR037171">
    <property type="entry name" value="NagB/RpiA_transferase-like"/>
</dbReference>
<comment type="catalytic activity">
    <reaction evidence="2">
        <text>(6S)-5-formyl-5,6,7,8-tetrahydrofolate + ATP = (6R)-5,10-methenyltetrahydrofolate + ADP + phosphate</text>
        <dbReference type="Rhea" id="RHEA:10488"/>
        <dbReference type="ChEBI" id="CHEBI:30616"/>
        <dbReference type="ChEBI" id="CHEBI:43474"/>
        <dbReference type="ChEBI" id="CHEBI:57455"/>
        <dbReference type="ChEBI" id="CHEBI:57457"/>
        <dbReference type="ChEBI" id="CHEBI:456216"/>
        <dbReference type="EC" id="6.3.3.2"/>
    </reaction>
</comment>
<evidence type="ECO:0000256" key="2">
    <source>
        <dbReference type="RuleBase" id="RU361279"/>
    </source>
</evidence>
<proteinExistence type="inferred from homology"/>
<comment type="similarity">
    <text evidence="2">Belongs to the 5-formyltetrahydrofolate cyclo-ligase family.</text>
</comment>
<feature type="binding site" evidence="1">
    <location>
        <begin position="130"/>
        <end position="138"/>
    </location>
    <ligand>
        <name>ATP</name>
        <dbReference type="ChEBI" id="CHEBI:30616"/>
    </ligand>
</feature>
<dbReference type="PANTHER" id="PTHR23407">
    <property type="entry name" value="ATPASE INHIBITOR/5-FORMYLTETRAHYDROFOLATE CYCLO-LIGASE"/>
    <property type="match status" value="1"/>
</dbReference>
<sequence length="188" mass="21915">MIKTKFRKSLKRKLSLMSEREIIKTSATIQLNCLNYVKTLKHENVLIYMPSKSEVKTDAIRKKMLNKNKKVYIPRVLEESKLHFNKFVSEDNLVINKFNILESIDQDILPAEKFDLLILPFVGIDKKGSRLGHGGGYYDRALQDLKYLNDKAIIIGLGYEFQLINDEFGEPHDLKFDLVFTEQGFHIY</sequence>
<dbReference type="Gene3D" id="3.40.50.10420">
    <property type="entry name" value="NagB/RpiA/CoA transferase-like"/>
    <property type="match status" value="1"/>
</dbReference>
<gene>
    <name evidence="3" type="ORF">ISR29_04700</name>
</gene>
<evidence type="ECO:0000313" key="4">
    <source>
        <dbReference type="Proteomes" id="UP000705230"/>
    </source>
</evidence>
<dbReference type="NCBIfam" id="TIGR02727">
    <property type="entry name" value="MTHFS_bact"/>
    <property type="match status" value="1"/>
</dbReference>
<dbReference type="GO" id="GO:0046872">
    <property type="term" value="F:metal ion binding"/>
    <property type="evidence" value="ECO:0007669"/>
    <property type="project" value="UniProtKB-KW"/>
</dbReference>
<keyword evidence="1 2" id="KW-0067">ATP-binding</keyword>
<keyword evidence="2" id="KW-0460">Magnesium</keyword>
<dbReference type="PANTHER" id="PTHR23407:SF11">
    <property type="entry name" value="CHROMOSOME UNDETERMINED SCAFFOLD_24, WHOLE GENOME SHOTGUN SEQUENCE"/>
    <property type="match status" value="1"/>
</dbReference>
<dbReference type="EMBL" id="JADHSG010000006">
    <property type="protein sequence ID" value="MBL6903483.1"/>
    <property type="molecule type" value="Genomic_DNA"/>
</dbReference>
<keyword evidence="3" id="KW-0436">Ligase</keyword>
<dbReference type="Proteomes" id="UP000705230">
    <property type="component" value="Unassembled WGS sequence"/>
</dbReference>
<evidence type="ECO:0000256" key="1">
    <source>
        <dbReference type="PIRSR" id="PIRSR006806-1"/>
    </source>
</evidence>
<dbReference type="PIRSF" id="PIRSF006806">
    <property type="entry name" value="FTHF_cligase"/>
    <property type="match status" value="1"/>
</dbReference>
<dbReference type="GO" id="GO:0005524">
    <property type="term" value="F:ATP binding"/>
    <property type="evidence" value="ECO:0007669"/>
    <property type="project" value="UniProtKB-KW"/>
</dbReference>
<reference evidence="3" key="1">
    <citation type="submission" date="2020-10" db="EMBL/GenBank/DDBJ databases">
        <title>Microbiome of the Black Sea water column analyzed by genome centric metagenomics.</title>
        <authorList>
            <person name="Cabello-Yeves P.J."/>
            <person name="Callieri C."/>
            <person name="Picazo A."/>
            <person name="Mehrshad M."/>
            <person name="Haro-Moreno J.M."/>
            <person name="Roda-Garcia J."/>
            <person name="Dzembekova N."/>
            <person name="Slabakova V."/>
            <person name="Slabakova N."/>
            <person name="Moncheva S."/>
            <person name="Rodriguez-Valera F."/>
        </authorList>
    </citation>
    <scope>NUCLEOTIDE SEQUENCE</scope>
    <source>
        <strain evidence="3">BS30m-G43</strain>
    </source>
</reference>